<keyword evidence="8" id="KW-1003">Cell membrane</keyword>
<evidence type="ECO:0000256" key="3">
    <source>
        <dbReference type="ARBA" id="ARBA00022781"/>
    </source>
</evidence>
<dbReference type="Pfam" id="PF00213">
    <property type="entry name" value="OSCP"/>
    <property type="match status" value="1"/>
</dbReference>
<dbReference type="Gene3D" id="1.10.520.20">
    <property type="entry name" value="N-terminal domain of the delta subunit of the F1F0-ATP synthase"/>
    <property type="match status" value="1"/>
</dbReference>
<dbReference type="PROSITE" id="PS00389">
    <property type="entry name" value="ATPASE_DELTA"/>
    <property type="match status" value="1"/>
</dbReference>
<keyword evidence="2 8" id="KW-0813">Transport</keyword>
<dbReference type="PRINTS" id="PR00125">
    <property type="entry name" value="ATPASEDELTA"/>
</dbReference>
<keyword evidence="5 8" id="KW-0472">Membrane</keyword>
<keyword evidence="10" id="KW-1185">Reference proteome</keyword>
<dbReference type="Proteomes" id="UP000278222">
    <property type="component" value="Unassembled WGS sequence"/>
</dbReference>
<dbReference type="NCBIfam" id="TIGR01145">
    <property type="entry name" value="ATP_synt_delta"/>
    <property type="match status" value="1"/>
</dbReference>
<evidence type="ECO:0000256" key="2">
    <source>
        <dbReference type="ARBA" id="ARBA00022448"/>
    </source>
</evidence>
<sequence length="186" mass="19995">MAAKASESAGLAERYASALYELADERRSVDTVAEDLRRLRTMLSDSPDLDRLVRSPVLSRDQQGKAIAAISEQAGFDALTRNFLGLLARNRRLFAVTGMIAAFLAELARRRGELTAHVTSAAPLSESQLATVTDSLRRAVGGKVSVDLSVDPSLLGGLVVRVGSRMVDSSLRTKLQRLELAMKGVA</sequence>
<evidence type="ECO:0000256" key="6">
    <source>
        <dbReference type="ARBA" id="ARBA00023196"/>
    </source>
</evidence>
<keyword evidence="7 8" id="KW-0066">ATP synthesis</keyword>
<evidence type="ECO:0000256" key="7">
    <source>
        <dbReference type="ARBA" id="ARBA00023310"/>
    </source>
</evidence>
<evidence type="ECO:0000256" key="8">
    <source>
        <dbReference type="HAMAP-Rule" id="MF_01416"/>
    </source>
</evidence>
<dbReference type="PANTHER" id="PTHR11910">
    <property type="entry name" value="ATP SYNTHASE DELTA CHAIN"/>
    <property type="match status" value="1"/>
</dbReference>
<evidence type="ECO:0000313" key="10">
    <source>
        <dbReference type="Proteomes" id="UP000278222"/>
    </source>
</evidence>
<dbReference type="RefSeq" id="WP_123692709.1">
    <property type="nucleotide sequence ID" value="NZ_AP019700.1"/>
</dbReference>
<dbReference type="AlphaFoldDB" id="A0A3N1KVL4"/>
<dbReference type="GO" id="GO:0045259">
    <property type="term" value="C:proton-transporting ATP synthase complex"/>
    <property type="evidence" value="ECO:0007669"/>
    <property type="project" value="UniProtKB-KW"/>
</dbReference>
<comment type="similarity">
    <text evidence="8">Belongs to the ATPase delta chain family.</text>
</comment>
<comment type="function">
    <text evidence="8">F(1)F(0) ATP synthase produces ATP from ADP in the presence of a proton or sodium gradient. F-type ATPases consist of two structural domains, F(1) containing the extramembraneous catalytic core and F(0) containing the membrane proton channel, linked together by a central stalk and a peripheral stalk. During catalysis, ATP synthesis in the catalytic domain of F(1) is coupled via a rotary mechanism of the central stalk subunits to proton translocation.</text>
</comment>
<dbReference type="HAMAP" id="MF_01416">
    <property type="entry name" value="ATP_synth_delta_bact"/>
    <property type="match status" value="1"/>
</dbReference>
<evidence type="ECO:0000256" key="1">
    <source>
        <dbReference type="ARBA" id="ARBA00004370"/>
    </source>
</evidence>
<organism evidence="9 10">
    <name type="scientific">Stella humosa</name>
    <dbReference type="NCBI Taxonomy" id="94"/>
    <lineage>
        <taxon>Bacteria</taxon>
        <taxon>Pseudomonadati</taxon>
        <taxon>Pseudomonadota</taxon>
        <taxon>Alphaproteobacteria</taxon>
        <taxon>Rhodospirillales</taxon>
        <taxon>Stellaceae</taxon>
        <taxon>Stella</taxon>
    </lineage>
</organism>
<name>A0A3N1KVL4_9PROT</name>
<evidence type="ECO:0000313" key="9">
    <source>
        <dbReference type="EMBL" id="ROP84631.1"/>
    </source>
</evidence>
<keyword evidence="3 8" id="KW-0375">Hydrogen ion transport</keyword>
<comment type="caution">
    <text evidence="9">The sequence shown here is derived from an EMBL/GenBank/DDBJ whole genome shotgun (WGS) entry which is preliminary data.</text>
</comment>
<dbReference type="NCBIfam" id="NF004406">
    <property type="entry name" value="PRK05758.3-2"/>
    <property type="match status" value="1"/>
</dbReference>
<dbReference type="InterPro" id="IPR020781">
    <property type="entry name" value="ATPase_OSCP/d_CS"/>
</dbReference>
<comment type="subcellular location">
    <subcellularLocation>
        <location evidence="8">Cell membrane</location>
        <topology evidence="8">Peripheral membrane protein</topology>
    </subcellularLocation>
    <subcellularLocation>
        <location evidence="1">Membrane</location>
    </subcellularLocation>
</comment>
<dbReference type="SUPFAM" id="SSF47928">
    <property type="entry name" value="N-terminal domain of the delta subunit of the F1F0-ATP synthase"/>
    <property type="match status" value="1"/>
</dbReference>
<reference evidence="9 10" key="1">
    <citation type="submission" date="2018-11" db="EMBL/GenBank/DDBJ databases">
        <title>Genomic Encyclopedia of Type Strains, Phase IV (KMG-IV): sequencing the most valuable type-strain genomes for metagenomic binning, comparative biology and taxonomic classification.</title>
        <authorList>
            <person name="Goeker M."/>
        </authorList>
    </citation>
    <scope>NUCLEOTIDE SEQUENCE [LARGE SCALE GENOMIC DNA]</scope>
    <source>
        <strain evidence="9 10">DSM 5900</strain>
    </source>
</reference>
<keyword evidence="6 8" id="KW-0139">CF(1)</keyword>
<dbReference type="GO" id="GO:0046933">
    <property type="term" value="F:proton-transporting ATP synthase activity, rotational mechanism"/>
    <property type="evidence" value="ECO:0007669"/>
    <property type="project" value="UniProtKB-UniRule"/>
</dbReference>
<dbReference type="GO" id="GO:0005886">
    <property type="term" value="C:plasma membrane"/>
    <property type="evidence" value="ECO:0007669"/>
    <property type="project" value="UniProtKB-SubCell"/>
</dbReference>
<gene>
    <name evidence="8" type="primary">atpH</name>
    <name evidence="9" type="ORF">EDC65_3986</name>
</gene>
<evidence type="ECO:0000256" key="5">
    <source>
        <dbReference type="ARBA" id="ARBA00023136"/>
    </source>
</evidence>
<dbReference type="EMBL" id="RJKX01000015">
    <property type="protein sequence ID" value="ROP84631.1"/>
    <property type="molecule type" value="Genomic_DNA"/>
</dbReference>
<protein>
    <recommendedName>
        <fullName evidence="8">ATP synthase subunit delta</fullName>
    </recommendedName>
    <alternativeName>
        <fullName evidence="8">ATP synthase F(1) sector subunit delta</fullName>
    </alternativeName>
    <alternativeName>
        <fullName evidence="8">F-type ATPase subunit delta</fullName>
        <shortName evidence="8">F-ATPase subunit delta</shortName>
    </alternativeName>
</protein>
<dbReference type="InterPro" id="IPR000711">
    <property type="entry name" value="ATPase_OSCP/dsu"/>
</dbReference>
<comment type="function">
    <text evidence="8">This protein is part of the stalk that links CF(0) to CF(1). It either transmits conformational changes from CF(0) to CF(1) or is implicated in proton conduction.</text>
</comment>
<dbReference type="InterPro" id="IPR026015">
    <property type="entry name" value="ATP_synth_OSCP/delta_N_sf"/>
</dbReference>
<evidence type="ECO:0000256" key="4">
    <source>
        <dbReference type="ARBA" id="ARBA00023065"/>
    </source>
</evidence>
<dbReference type="OrthoDB" id="9796185at2"/>
<keyword evidence="4 8" id="KW-0406">Ion transport</keyword>
<accession>A0A3N1KVL4</accession>
<proteinExistence type="inferred from homology"/>